<dbReference type="InterPro" id="IPR050291">
    <property type="entry name" value="CDF_Transporter"/>
</dbReference>
<evidence type="ECO:0000256" key="6">
    <source>
        <dbReference type="ARBA" id="ARBA00023136"/>
    </source>
</evidence>
<feature type="domain" description="Cation efflux protein transmembrane" evidence="9">
    <location>
        <begin position="43"/>
        <end position="235"/>
    </location>
</feature>
<evidence type="ECO:0000256" key="2">
    <source>
        <dbReference type="ARBA" id="ARBA00008114"/>
    </source>
</evidence>
<dbReference type="GO" id="GO:0016020">
    <property type="term" value="C:membrane"/>
    <property type="evidence" value="ECO:0007669"/>
    <property type="project" value="UniProtKB-SubCell"/>
</dbReference>
<dbReference type="FunFam" id="1.20.1510.10:FF:000006">
    <property type="entry name" value="Divalent cation efflux transporter"/>
    <property type="match status" value="1"/>
</dbReference>
<dbReference type="InterPro" id="IPR058533">
    <property type="entry name" value="Cation_efflux_TM"/>
</dbReference>
<evidence type="ECO:0000256" key="4">
    <source>
        <dbReference type="ARBA" id="ARBA00022692"/>
    </source>
</evidence>
<keyword evidence="3" id="KW-0813">Transport</keyword>
<keyword evidence="12" id="KW-1185">Reference proteome</keyword>
<dbReference type="NCBIfam" id="TIGR01297">
    <property type="entry name" value="CDF"/>
    <property type="match status" value="1"/>
</dbReference>
<dbReference type="InterPro" id="IPR036837">
    <property type="entry name" value="Cation_efflux_CTD_sf"/>
</dbReference>
<evidence type="ECO:0000313" key="11">
    <source>
        <dbReference type="EMBL" id="GGW83713.1"/>
    </source>
</evidence>
<feature type="transmembrane region" description="Helical" evidence="8">
    <location>
        <begin position="187"/>
        <end position="205"/>
    </location>
</feature>
<dbReference type="AlphaFoldDB" id="A0A918JK38"/>
<dbReference type="InterPro" id="IPR027470">
    <property type="entry name" value="Cation_efflux_CTD"/>
</dbReference>
<sequence>MSQLPHSEAKNRDSSSHHPSAKKPGATLAQNNERVRVARISTWVSVAVNFSLSVLQIMIGIIAHSQALIADAVHTLSDLVSDFVVLFASKHANKAPDDNHQYGHQRFETLAALGIGVLLLLVGVEMIWAAAKSVQSGKPIAQVHYSALIIAFATLVGKELLFRYLLRQAEKVRSSMLVANAWHSRSDAASSLIVAIGILANLIGFTWADPVAALIVGLMISRMGLKFIWSTLNDLTDRSVDAETYQRIHDKLASTPGLLGIHDLKTRKMGDMILVEVHLELPANMTIAEGHEISEEACRRAMVDEDILDITTHFDPH</sequence>
<dbReference type="Gene3D" id="1.20.1510.10">
    <property type="entry name" value="Cation efflux protein transmembrane domain"/>
    <property type="match status" value="1"/>
</dbReference>
<organism evidence="11 12">
    <name type="scientific">Advenella faeciporci</name>
    <dbReference type="NCBI Taxonomy" id="797535"/>
    <lineage>
        <taxon>Bacteria</taxon>
        <taxon>Pseudomonadati</taxon>
        <taxon>Pseudomonadota</taxon>
        <taxon>Betaproteobacteria</taxon>
        <taxon>Burkholderiales</taxon>
        <taxon>Alcaligenaceae</taxon>
    </lineage>
</organism>
<dbReference type="EMBL" id="BMYS01000006">
    <property type="protein sequence ID" value="GGW83713.1"/>
    <property type="molecule type" value="Genomic_DNA"/>
</dbReference>
<evidence type="ECO:0000259" key="9">
    <source>
        <dbReference type="Pfam" id="PF01545"/>
    </source>
</evidence>
<feature type="region of interest" description="Disordered" evidence="7">
    <location>
        <begin position="1"/>
        <end position="28"/>
    </location>
</feature>
<feature type="transmembrane region" description="Helical" evidence="8">
    <location>
        <begin position="68"/>
        <end position="89"/>
    </location>
</feature>
<evidence type="ECO:0000256" key="5">
    <source>
        <dbReference type="ARBA" id="ARBA00022989"/>
    </source>
</evidence>
<dbReference type="SUPFAM" id="SSF160240">
    <property type="entry name" value="Cation efflux protein cytoplasmic domain-like"/>
    <property type="match status" value="1"/>
</dbReference>
<keyword evidence="5 8" id="KW-1133">Transmembrane helix</keyword>
<dbReference type="PANTHER" id="PTHR43840:SF15">
    <property type="entry name" value="MITOCHONDRIAL METAL TRANSPORTER 1-RELATED"/>
    <property type="match status" value="1"/>
</dbReference>
<feature type="compositionally biased region" description="Basic and acidic residues" evidence="7">
    <location>
        <begin position="7"/>
        <end position="16"/>
    </location>
</feature>
<feature type="transmembrane region" description="Helical" evidence="8">
    <location>
        <begin position="143"/>
        <end position="166"/>
    </location>
</feature>
<keyword evidence="4 8" id="KW-0812">Transmembrane</keyword>
<accession>A0A918JK38</accession>
<evidence type="ECO:0000313" key="12">
    <source>
        <dbReference type="Proteomes" id="UP000608345"/>
    </source>
</evidence>
<evidence type="ECO:0000256" key="1">
    <source>
        <dbReference type="ARBA" id="ARBA00004141"/>
    </source>
</evidence>
<keyword evidence="6 8" id="KW-0472">Membrane</keyword>
<dbReference type="Pfam" id="PF01545">
    <property type="entry name" value="Cation_efflux"/>
    <property type="match status" value="1"/>
</dbReference>
<dbReference type="RefSeq" id="WP_189384566.1">
    <property type="nucleotide sequence ID" value="NZ_BAABFY010000054.1"/>
</dbReference>
<protein>
    <submittedName>
        <fullName evidence="11">Cobalt transporter</fullName>
    </submittedName>
</protein>
<dbReference type="InterPro" id="IPR027469">
    <property type="entry name" value="Cation_efflux_TMD_sf"/>
</dbReference>
<comment type="similarity">
    <text evidence="2">Belongs to the cation diffusion facilitator (CDF) transporter (TC 2.A.4) family.</text>
</comment>
<proteinExistence type="inferred from homology"/>
<feature type="domain" description="Cation efflux protein cytoplasmic" evidence="10">
    <location>
        <begin position="241"/>
        <end position="317"/>
    </location>
</feature>
<comment type="subcellular location">
    <subcellularLocation>
        <location evidence="1">Membrane</location>
        <topology evidence="1">Multi-pass membrane protein</topology>
    </subcellularLocation>
</comment>
<dbReference type="Pfam" id="PF16916">
    <property type="entry name" value="ZT_dimer"/>
    <property type="match status" value="1"/>
</dbReference>
<dbReference type="InterPro" id="IPR002524">
    <property type="entry name" value="Cation_efflux"/>
</dbReference>
<evidence type="ECO:0000256" key="7">
    <source>
        <dbReference type="SAM" id="MobiDB-lite"/>
    </source>
</evidence>
<dbReference type="PANTHER" id="PTHR43840">
    <property type="entry name" value="MITOCHONDRIAL METAL TRANSPORTER 1-RELATED"/>
    <property type="match status" value="1"/>
</dbReference>
<dbReference type="Gene3D" id="3.30.70.1350">
    <property type="entry name" value="Cation efflux protein, cytoplasmic domain"/>
    <property type="match status" value="1"/>
</dbReference>
<comment type="caution">
    <text evidence="11">The sequence shown here is derived from an EMBL/GenBank/DDBJ whole genome shotgun (WGS) entry which is preliminary data.</text>
</comment>
<name>A0A918JK38_9BURK</name>
<gene>
    <name evidence="11" type="ORF">GCM10011450_12260</name>
</gene>
<reference evidence="11" key="2">
    <citation type="submission" date="2020-09" db="EMBL/GenBank/DDBJ databases">
        <authorList>
            <person name="Sun Q."/>
            <person name="Kim S."/>
        </authorList>
    </citation>
    <scope>NUCLEOTIDE SEQUENCE</scope>
    <source>
        <strain evidence="11">KCTC 23732</strain>
    </source>
</reference>
<feature type="transmembrane region" description="Helical" evidence="8">
    <location>
        <begin position="40"/>
        <end position="62"/>
    </location>
</feature>
<evidence type="ECO:0000256" key="8">
    <source>
        <dbReference type="SAM" id="Phobius"/>
    </source>
</evidence>
<dbReference type="SUPFAM" id="SSF161111">
    <property type="entry name" value="Cation efflux protein transmembrane domain-like"/>
    <property type="match status" value="1"/>
</dbReference>
<feature type="transmembrane region" description="Helical" evidence="8">
    <location>
        <begin position="110"/>
        <end position="131"/>
    </location>
</feature>
<reference evidence="11" key="1">
    <citation type="journal article" date="2014" name="Int. J. Syst. Evol. Microbiol.">
        <title>Complete genome sequence of Corynebacterium casei LMG S-19264T (=DSM 44701T), isolated from a smear-ripened cheese.</title>
        <authorList>
            <consortium name="US DOE Joint Genome Institute (JGI-PGF)"/>
            <person name="Walter F."/>
            <person name="Albersmeier A."/>
            <person name="Kalinowski J."/>
            <person name="Ruckert C."/>
        </authorList>
    </citation>
    <scope>NUCLEOTIDE SEQUENCE</scope>
    <source>
        <strain evidence="11">KCTC 23732</strain>
    </source>
</reference>
<dbReference type="GO" id="GO:0008324">
    <property type="term" value="F:monoatomic cation transmembrane transporter activity"/>
    <property type="evidence" value="ECO:0007669"/>
    <property type="project" value="InterPro"/>
</dbReference>
<dbReference type="Proteomes" id="UP000608345">
    <property type="component" value="Unassembled WGS sequence"/>
</dbReference>
<evidence type="ECO:0000256" key="3">
    <source>
        <dbReference type="ARBA" id="ARBA00022448"/>
    </source>
</evidence>
<evidence type="ECO:0000259" key="10">
    <source>
        <dbReference type="Pfam" id="PF16916"/>
    </source>
</evidence>